<dbReference type="GO" id="GO:0032259">
    <property type="term" value="P:methylation"/>
    <property type="evidence" value="ECO:0007669"/>
    <property type="project" value="UniProtKB-KW"/>
</dbReference>
<dbReference type="AlphaFoldDB" id="A0A3P8MEN3"/>
<gene>
    <name evidence="9" type="primary">haeIIIM_1</name>
    <name evidence="9" type="ORF">NCTC10126_00522</name>
    <name evidence="8" type="ORF">NPA07_05190</name>
</gene>
<dbReference type="GO" id="GO:0003677">
    <property type="term" value="F:DNA binding"/>
    <property type="evidence" value="ECO:0007669"/>
    <property type="project" value="TreeGrafter"/>
</dbReference>
<dbReference type="EMBL" id="UZVY01000001">
    <property type="protein sequence ID" value="VDR42026.1"/>
    <property type="molecule type" value="Genomic_DNA"/>
</dbReference>
<evidence type="ECO:0000256" key="1">
    <source>
        <dbReference type="ARBA" id="ARBA00022603"/>
    </source>
</evidence>
<dbReference type="OrthoDB" id="9813719at2"/>
<evidence type="ECO:0000256" key="6">
    <source>
        <dbReference type="RuleBase" id="RU000416"/>
    </source>
</evidence>
<dbReference type="Proteomes" id="UP001058569">
    <property type="component" value="Chromosome"/>
</dbReference>
<keyword evidence="2 5" id="KW-0808">Transferase</keyword>
<dbReference type="RefSeq" id="WP_126118260.1">
    <property type="nucleotide sequence ID" value="NZ_CP101806.1"/>
</dbReference>
<dbReference type="GO" id="GO:0003886">
    <property type="term" value="F:DNA (cytosine-5-)-methyltransferase activity"/>
    <property type="evidence" value="ECO:0007669"/>
    <property type="project" value="UniProtKB-EC"/>
</dbReference>
<dbReference type="PANTHER" id="PTHR10629:SF52">
    <property type="entry name" value="DNA (CYTOSINE-5)-METHYLTRANSFERASE 1"/>
    <property type="match status" value="1"/>
</dbReference>
<evidence type="ECO:0000256" key="2">
    <source>
        <dbReference type="ARBA" id="ARBA00022679"/>
    </source>
</evidence>
<dbReference type="GO" id="GO:0009307">
    <property type="term" value="P:DNA restriction-modification system"/>
    <property type="evidence" value="ECO:0007669"/>
    <property type="project" value="UniProtKB-KW"/>
</dbReference>
<evidence type="ECO:0000256" key="5">
    <source>
        <dbReference type="PROSITE-ProRule" id="PRU01016"/>
    </source>
</evidence>
<dbReference type="InterPro" id="IPR001525">
    <property type="entry name" value="C5_MeTfrase"/>
</dbReference>
<dbReference type="NCBIfam" id="TIGR00675">
    <property type="entry name" value="dcm"/>
    <property type="match status" value="1"/>
</dbReference>
<accession>A0A3P8MEN3</accession>
<dbReference type="PROSITE" id="PS00094">
    <property type="entry name" value="C5_MTASE_1"/>
    <property type="match status" value="1"/>
</dbReference>
<evidence type="ECO:0000313" key="9">
    <source>
        <dbReference type="EMBL" id="VDR42026.1"/>
    </source>
</evidence>
<dbReference type="InterPro" id="IPR050390">
    <property type="entry name" value="C5-Methyltransferase"/>
</dbReference>
<dbReference type="REBASE" id="405879">
    <property type="entry name" value="M1.Mca10126ORF522P"/>
</dbReference>
<reference evidence="9 10" key="1">
    <citation type="submission" date="2018-12" db="EMBL/GenBank/DDBJ databases">
        <authorList>
            <consortium name="Pathogen Informatics"/>
        </authorList>
    </citation>
    <scope>NUCLEOTIDE SEQUENCE [LARGE SCALE GENOMIC DNA]</scope>
    <source>
        <strain evidence="9 10">NCTC10126</strain>
    </source>
</reference>
<keyword evidence="1 5" id="KW-0489">Methyltransferase</keyword>
<proteinExistence type="inferred from homology"/>
<dbReference type="PROSITE" id="PS51679">
    <property type="entry name" value="SAM_MT_C5"/>
    <property type="match status" value="1"/>
</dbReference>
<evidence type="ECO:0000313" key="8">
    <source>
        <dbReference type="EMBL" id="UUD35169.1"/>
    </source>
</evidence>
<evidence type="ECO:0000256" key="4">
    <source>
        <dbReference type="ARBA" id="ARBA00022747"/>
    </source>
</evidence>
<comment type="similarity">
    <text evidence="5 6">Belongs to the class I-like SAM-binding methyltransferase superfamily. C5-methyltransferase family.</text>
</comment>
<dbReference type="SUPFAM" id="SSF53335">
    <property type="entry name" value="S-adenosyl-L-methionine-dependent methyltransferases"/>
    <property type="match status" value="1"/>
</dbReference>
<evidence type="ECO:0000313" key="10">
    <source>
        <dbReference type="Proteomes" id="UP000280036"/>
    </source>
</evidence>
<dbReference type="EC" id="2.1.1.37" evidence="7"/>
<evidence type="ECO:0000313" key="11">
    <source>
        <dbReference type="Proteomes" id="UP001058569"/>
    </source>
</evidence>
<feature type="active site" evidence="5">
    <location>
        <position position="81"/>
    </location>
</feature>
<dbReference type="PANTHER" id="PTHR10629">
    <property type="entry name" value="CYTOSINE-SPECIFIC METHYLTRANSFERASE"/>
    <property type="match status" value="1"/>
</dbReference>
<comment type="catalytic activity">
    <reaction evidence="7">
        <text>a 2'-deoxycytidine in DNA + S-adenosyl-L-methionine = a 5-methyl-2'-deoxycytidine in DNA + S-adenosyl-L-homocysteine + H(+)</text>
        <dbReference type="Rhea" id="RHEA:13681"/>
        <dbReference type="Rhea" id="RHEA-COMP:11369"/>
        <dbReference type="Rhea" id="RHEA-COMP:11370"/>
        <dbReference type="ChEBI" id="CHEBI:15378"/>
        <dbReference type="ChEBI" id="CHEBI:57856"/>
        <dbReference type="ChEBI" id="CHEBI:59789"/>
        <dbReference type="ChEBI" id="CHEBI:85452"/>
        <dbReference type="ChEBI" id="CHEBI:85454"/>
        <dbReference type="EC" id="2.1.1.37"/>
    </reaction>
</comment>
<keyword evidence="3 5" id="KW-0949">S-adenosyl-L-methionine</keyword>
<dbReference type="InterPro" id="IPR029063">
    <property type="entry name" value="SAM-dependent_MTases_sf"/>
</dbReference>
<evidence type="ECO:0000256" key="7">
    <source>
        <dbReference type="RuleBase" id="RU000417"/>
    </source>
</evidence>
<dbReference type="Proteomes" id="UP000280036">
    <property type="component" value="Unassembled WGS sequence"/>
</dbReference>
<dbReference type="Pfam" id="PF00145">
    <property type="entry name" value="DNA_methylase"/>
    <property type="match status" value="1"/>
</dbReference>
<dbReference type="PRINTS" id="PR00105">
    <property type="entry name" value="C5METTRFRASE"/>
</dbReference>
<keyword evidence="11" id="KW-1185">Reference proteome</keyword>
<organism evidence="9 10">
    <name type="scientific">Mycoplasmopsis caviae</name>
    <dbReference type="NCBI Taxonomy" id="55603"/>
    <lineage>
        <taxon>Bacteria</taxon>
        <taxon>Bacillati</taxon>
        <taxon>Mycoplasmatota</taxon>
        <taxon>Mycoplasmoidales</taxon>
        <taxon>Metamycoplasmataceae</taxon>
        <taxon>Mycoplasmopsis</taxon>
    </lineage>
</organism>
<evidence type="ECO:0000256" key="3">
    <source>
        <dbReference type="ARBA" id="ARBA00022691"/>
    </source>
</evidence>
<dbReference type="EMBL" id="CP101806">
    <property type="protein sequence ID" value="UUD35169.1"/>
    <property type="molecule type" value="Genomic_DNA"/>
</dbReference>
<protein>
    <recommendedName>
        <fullName evidence="7">Cytosine-specific methyltransferase</fullName>
        <ecNumber evidence="7">2.1.1.37</ecNumber>
    </recommendedName>
</protein>
<reference evidence="8" key="2">
    <citation type="submission" date="2022-07" db="EMBL/GenBank/DDBJ databases">
        <title>Complete genome of Mycoplasma caviae type strain G122.</title>
        <authorList>
            <person name="Spergser J."/>
        </authorList>
    </citation>
    <scope>NUCLEOTIDE SEQUENCE</scope>
    <source>
        <strain evidence="8">G122</strain>
    </source>
</reference>
<keyword evidence="4" id="KW-0680">Restriction system</keyword>
<dbReference type="Gene3D" id="3.90.120.10">
    <property type="entry name" value="DNA Methylase, subunit A, domain 2"/>
    <property type="match status" value="1"/>
</dbReference>
<dbReference type="CDD" id="cd00315">
    <property type="entry name" value="Cyt_C5_DNA_methylase"/>
    <property type="match status" value="1"/>
</dbReference>
<dbReference type="GO" id="GO:0044027">
    <property type="term" value="P:negative regulation of gene expression via chromosomal CpG island methylation"/>
    <property type="evidence" value="ECO:0007669"/>
    <property type="project" value="TreeGrafter"/>
</dbReference>
<name>A0A3P8MEN3_9BACT</name>
<dbReference type="Gene3D" id="3.40.50.150">
    <property type="entry name" value="Vaccinia Virus protein VP39"/>
    <property type="match status" value="1"/>
</dbReference>
<sequence length="340" mass="38924">MSKHKVIDLFCGAGGLSYGFHKAGFETIFGVEFNPVYAKTYKSNFPKTNIYVGYIKNLNDEEVKLLSKENDVDVIIGGPPCQGFSIAGNIGRRFIDDPRNELFKEFFRFVKNIMPKIFVIENVAALVRHNKGKTISEIIEIFEKLGYKVEYKILNAVNYEVPQERRRVFIVGTKNNINFSYSKELKNKISIKDAIDNLPYLESGQSSKIDLHNAMRHTKQMLEKMKYVKDGGNRNDIPAEIRPKSGDVRKYIRYSSNEPSVCVTGDMRKIFHYSQNRALTPRELARLQTFPDSYKFVGSSIAIQQQIGNAVPCNLAYYVALKCKEALEHEQVPNSKLHRQ</sequence>
<dbReference type="InterPro" id="IPR018117">
    <property type="entry name" value="C5_DNA_meth_AS"/>
</dbReference>